<protein>
    <submittedName>
        <fullName evidence="3">Methyltransferase domain protein</fullName>
    </submittedName>
    <submittedName>
        <fullName evidence="4">Putative methyltransferase</fullName>
    </submittedName>
</protein>
<dbReference type="InterPro" id="IPR029063">
    <property type="entry name" value="SAM-dependent_MTases_sf"/>
</dbReference>
<evidence type="ECO:0000256" key="2">
    <source>
        <dbReference type="ARBA" id="ARBA00022679"/>
    </source>
</evidence>
<dbReference type="GO" id="GO:0071770">
    <property type="term" value="P:DIM/DIP cell wall layer assembly"/>
    <property type="evidence" value="ECO:0007669"/>
    <property type="project" value="TreeGrafter"/>
</dbReference>
<dbReference type="GO" id="GO:0032259">
    <property type="term" value="P:methylation"/>
    <property type="evidence" value="ECO:0007669"/>
    <property type="project" value="UniProtKB-KW"/>
</dbReference>
<dbReference type="GO" id="GO:0008168">
    <property type="term" value="F:methyltransferase activity"/>
    <property type="evidence" value="ECO:0007669"/>
    <property type="project" value="UniProtKB-KW"/>
</dbReference>
<keyword evidence="2 4" id="KW-0808">Transferase</keyword>
<dbReference type="GO" id="GO:0005886">
    <property type="term" value="C:plasma membrane"/>
    <property type="evidence" value="ECO:0007669"/>
    <property type="project" value="TreeGrafter"/>
</dbReference>
<dbReference type="EMBL" id="KJ778810">
    <property type="protein sequence ID" value="AIG62864.1"/>
    <property type="molecule type" value="Genomic_DNA"/>
</dbReference>
<organism evidence="4">
    <name type="scientific">Escherichia coli</name>
    <dbReference type="NCBI Taxonomy" id="562"/>
    <lineage>
        <taxon>Bacteria</taxon>
        <taxon>Pseudomonadati</taxon>
        <taxon>Pseudomonadota</taxon>
        <taxon>Gammaproteobacteria</taxon>
        <taxon>Enterobacterales</taxon>
        <taxon>Enterobacteriaceae</taxon>
        <taxon>Escherichia</taxon>
    </lineage>
</organism>
<evidence type="ECO:0000313" key="3">
    <source>
        <dbReference type="EMBL" id="AIG62864.1"/>
    </source>
</evidence>
<dbReference type="PANTHER" id="PTHR40048:SF1">
    <property type="entry name" value="RHAMNOSYL O-METHYLTRANSFERASE"/>
    <property type="match status" value="1"/>
</dbReference>
<sequence length="302" mass="34534">MKTSDNKNDFYPSAYSLRFTPARLSKAIDWHGHLSFAAWLMELVRPEILVELGVFRGDSLSTFSQASRDLNIKCEITGVDSWGGDNTTGAYGEEVYSEVKDYFSSSFPNTKLYRALFDEALSEFSDDSVNVLHIDGCHHYDAVKHDYETWLPKVSTENGIILFHDTNVVAHGFGSKQFWEEINSTYPSFSFNHSNGLGVLLVGKRQPNEFIALSQDERFLDKVRSIYELSGNMFIHKAKEQWWKDEADKHAAYVNHLTGDVGKQIADTINHHFVNHLTAHRQTGVFSNNNYAKRLVKKIFHR</sequence>
<reference evidence="4" key="1">
    <citation type="journal article" date="2014" name="DNA Res.">
        <title>A complete view of the genetic diversity of the Escherichia coli O-antigen biosynthesis gene cluster.</title>
        <authorList>
            <person name="Iguchi A."/>
            <person name="Iyoda S."/>
            <person name="Kikuchi T."/>
            <person name="Ogura Y."/>
            <person name="Katsura K."/>
            <person name="Ohnishi M."/>
            <person name="Hayashi T."/>
            <person name="Thomson N.R."/>
        </authorList>
    </citation>
    <scope>NUCLEOTIDE SEQUENCE</scope>
    <source>
        <strain evidence="4">H320a</strain>
    </source>
</reference>
<dbReference type="Pfam" id="PF13578">
    <property type="entry name" value="Methyltransf_24"/>
    <property type="match status" value="1"/>
</dbReference>
<dbReference type="Gene3D" id="3.40.50.150">
    <property type="entry name" value="Vaccinia Virus protein VP39"/>
    <property type="match status" value="1"/>
</dbReference>
<dbReference type="EMBL" id="AB812044">
    <property type="protein sequence ID" value="BAQ01443.1"/>
    <property type="molecule type" value="Genomic_DNA"/>
</dbReference>
<proteinExistence type="predicted"/>
<evidence type="ECO:0000256" key="1">
    <source>
        <dbReference type="ARBA" id="ARBA00022603"/>
    </source>
</evidence>
<dbReference type="PANTHER" id="PTHR40048">
    <property type="entry name" value="RHAMNOSYL O-METHYLTRANSFERASE"/>
    <property type="match status" value="1"/>
</dbReference>
<accession>A0A0A8J632</accession>
<dbReference type="AlphaFoldDB" id="A0A0A8J632"/>
<dbReference type="SUPFAM" id="SSF53335">
    <property type="entry name" value="S-adenosyl-L-methionine-dependent methyltransferases"/>
    <property type="match status" value="1"/>
</dbReference>
<dbReference type="RefSeq" id="WP_050438644.1">
    <property type="nucleotide sequence ID" value="NZ_JAHTJH010000044.1"/>
</dbReference>
<evidence type="ECO:0000313" key="4">
    <source>
        <dbReference type="EMBL" id="BAQ01443.1"/>
    </source>
</evidence>
<name>A0A0A8J632_ECOLX</name>
<keyword evidence="1 4" id="KW-0489">Methyltransferase</keyword>
<reference evidence="3" key="2">
    <citation type="journal article" date="2016" name="PLoS ONE">
        <title>Comparison of O-Antigen Gene Clusters of All O-Serogroups of Escherichia coli and Proposal for Adopting a New Nomenclature for O-Typing.</title>
        <authorList>
            <person name="DebRoy C."/>
            <person name="Fratamico P.M."/>
            <person name="Yan X."/>
            <person name="Baranzoni G."/>
            <person name="Liu Y."/>
            <person name="Needleman D.S."/>
            <person name="Tebbs R."/>
            <person name="O'Connell C.D."/>
            <person name="Allred A."/>
            <person name="Swimley M."/>
            <person name="Mwangi M."/>
            <person name="Kapur V."/>
            <person name="Raygoza Garay J.A."/>
            <person name="Roberts E.L."/>
            <person name="Katani R."/>
        </authorList>
    </citation>
    <scope>NUCLEOTIDE SEQUENCE</scope>
    <source>
        <strain evidence="3">H 320a</strain>
    </source>
</reference>